<organism evidence="8 9">
    <name type="scientific">Arachidicoccus soli</name>
    <dbReference type="NCBI Taxonomy" id="2341117"/>
    <lineage>
        <taxon>Bacteria</taxon>
        <taxon>Pseudomonadati</taxon>
        <taxon>Bacteroidota</taxon>
        <taxon>Chitinophagia</taxon>
        <taxon>Chitinophagales</taxon>
        <taxon>Chitinophagaceae</taxon>
        <taxon>Arachidicoccus</taxon>
    </lineage>
</organism>
<evidence type="ECO:0000259" key="7">
    <source>
        <dbReference type="Pfam" id="PF17801"/>
    </source>
</evidence>
<protein>
    <recommendedName>
        <fullName evidence="6">Alpha-galactosidase</fullName>
        <ecNumber evidence="6">3.2.1.22</ecNumber>
    </recommendedName>
    <alternativeName>
        <fullName evidence="6">Melibiase</fullName>
    </alternativeName>
</protein>
<dbReference type="Pfam" id="PF05345">
    <property type="entry name" value="He_PIG"/>
    <property type="match status" value="1"/>
</dbReference>
<dbReference type="GO" id="GO:0004557">
    <property type="term" value="F:alpha-galactosidase activity"/>
    <property type="evidence" value="ECO:0007669"/>
    <property type="project" value="UniProtKB-EC"/>
</dbReference>
<dbReference type="Pfam" id="PF17801">
    <property type="entry name" value="Melibiase_C"/>
    <property type="match status" value="1"/>
</dbReference>
<dbReference type="KEGG" id="ark:D6B99_09165"/>
<keyword evidence="4 6" id="KW-1015">Disulfide bond</keyword>
<comment type="catalytic activity">
    <reaction evidence="6">
        <text>Hydrolysis of terminal, non-reducing alpha-D-galactose residues in alpha-D-galactosides, including galactose oligosaccharides, galactomannans and galactolipids.</text>
        <dbReference type="EC" id="3.2.1.22"/>
    </reaction>
</comment>
<dbReference type="InterPro" id="IPR017853">
    <property type="entry name" value="GH"/>
</dbReference>
<keyword evidence="2" id="KW-0732">Signal</keyword>
<dbReference type="Gene3D" id="2.60.40.10">
    <property type="entry name" value="Immunoglobulins"/>
    <property type="match status" value="1"/>
</dbReference>
<evidence type="ECO:0000256" key="5">
    <source>
        <dbReference type="ARBA" id="ARBA00023295"/>
    </source>
</evidence>
<reference evidence="8 9" key="1">
    <citation type="submission" date="2018-09" db="EMBL/GenBank/DDBJ databases">
        <title>Arachidicoccus sp. nov., a bacterium isolated from soil.</title>
        <authorList>
            <person name="Weon H.-Y."/>
            <person name="Kwon S.-W."/>
            <person name="Lee S.A."/>
        </authorList>
    </citation>
    <scope>NUCLEOTIDE SEQUENCE [LARGE SCALE GENOMIC DNA]</scope>
    <source>
        <strain evidence="8 9">KIS59-12</strain>
    </source>
</reference>
<dbReference type="RefSeq" id="WP_119987291.1">
    <property type="nucleotide sequence ID" value="NZ_CP032489.1"/>
</dbReference>
<sequence length="493" mass="55522">MRIVSSFLMIFFVCFFESGKAQSDTLDKYILTPSPSFKPHINGAAIFGARPGSPILYKVAASGQKPIHYSVKRLPAGLSLNENTGIISGVLNKKGSYRMELTVTNSLGKNSRSFTLKIGDQLALTPAMGWNSWNCWGLSVNEDKVKESAQALIDKGLVDHGWTYINIDDGWEAANRNADGTISPNEKFPDIKSLSDWLHSQGLKFGIYSSPGTRTCGGFLGSYKHEMQDATTYTNWGVDYLKYDWCSYDSVYKAEGDTSLAAFKKPYEVMRNALRQQNRDIYYSLCQYGWRDVWKWGAEVEGNSWRTTGDIEDNWESLKAIWSRQTPLYPYAGPGHWNDPDMLIVGKVGWGDQLHQTGLTADEQYTHISLWCLLSAPLLIGCDISKMDKFTVSLLTNDEVLALDQDIAGNQAQQKINGKDYQVWVKKLSDGKHAIGIFNLLDNKKELSINWDDLGLSKTEHVRDLWRQKDLGKFKNKFDVNVDPHGVSLIKVF</sequence>
<dbReference type="EC" id="3.2.1.22" evidence="6"/>
<feature type="domain" description="Alpha galactosidase C-terminal" evidence="7">
    <location>
        <begin position="419"/>
        <end position="492"/>
    </location>
</feature>
<dbReference type="PANTHER" id="PTHR11452">
    <property type="entry name" value="ALPHA-GALACTOSIDASE/ALPHA-N-ACETYLGALACTOSAMINIDASE"/>
    <property type="match status" value="1"/>
</dbReference>
<evidence type="ECO:0000256" key="4">
    <source>
        <dbReference type="ARBA" id="ARBA00023157"/>
    </source>
</evidence>
<dbReference type="SUPFAM" id="SSF51011">
    <property type="entry name" value="Glycosyl hydrolase domain"/>
    <property type="match status" value="1"/>
</dbReference>
<dbReference type="InterPro" id="IPR041233">
    <property type="entry name" value="Melibiase_C"/>
</dbReference>
<dbReference type="SUPFAM" id="SSF51445">
    <property type="entry name" value="(Trans)glycosidases"/>
    <property type="match status" value="1"/>
</dbReference>
<dbReference type="InterPro" id="IPR013780">
    <property type="entry name" value="Glyco_hydro_b"/>
</dbReference>
<dbReference type="GO" id="GO:0005509">
    <property type="term" value="F:calcium ion binding"/>
    <property type="evidence" value="ECO:0007669"/>
    <property type="project" value="InterPro"/>
</dbReference>
<evidence type="ECO:0000256" key="6">
    <source>
        <dbReference type="RuleBase" id="RU361168"/>
    </source>
</evidence>
<keyword evidence="5 6" id="KW-0326">Glycosidase</keyword>
<dbReference type="FunFam" id="2.60.40.1180:FF:000008">
    <property type="entry name" value="Alpha-galactosidase"/>
    <property type="match status" value="1"/>
</dbReference>
<evidence type="ECO:0000313" key="9">
    <source>
        <dbReference type="Proteomes" id="UP000266118"/>
    </source>
</evidence>
<evidence type="ECO:0000313" key="8">
    <source>
        <dbReference type="EMBL" id="AYD47744.1"/>
    </source>
</evidence>
<evidence type="ECO:0000256" key="1">
    <source>
        <dbReference type="ARBA" id="ARBA00009743"/>
    </source>
</evidence>
<dbReference type="EMBL" id="CP032489">
    <property type="protein sequence ID" value="AYD47744.1"/>
    <property type="molecule type" value="Genomic_DNA"/>
</dbReference>
<dbReference type="InterPro" id="IPR013785">
    <property type="entry name" value="Aldolase_TIM"/>
</dbReference>
<dbReference type="SUPFAM" id="SSF49313">
    <property type="entry name" value="Cadherin-like"/>
    <property type="match status" value="1"/>
</dbReference>
<name>A0A386HR54_9BACT</name>
<accession>A0A386HR54</accession>
<dbReference type="AlphaFoldDB" id="A0A386HR54"/>
<dbReference type="CDD" id="cd14792">
    <property type="entry name" value="GH27"/>
    <property type="match status" value="1"/>
</dbReference>
<dbReference type="Pfam" id="PF16499">
    <property type="entry name" value="Melibiase_2"/>
    <property type="match status" value="1"/>
</dbReference>
<dbReference type="InterPro" id="IPR015919">
    <property type="entry name" value="Cadherin-like_sf"/>
</dbReference>
<comment type="similarity">
    <text evidence="1 6">Belongs to the glycosyl hydrolase 27 family.</text>
</comment>
<evidence type="ECO:0000256" key="2">
    <source>
        <dbReference type="ARBA" id="ARBA00022729"/>
    </source>
</evidence>
<dbReference type="OrthoDB" id="9807519at2"/>
<dbReference type="GO" id="GO:0016020">
    <property type="term" value="C:membrane"/>
    <property type="evidence" value="ECO:0007669"/>
    <property type="project" value="InterPro"/>
</dbReference>
<dbReference type="PANTHER" id="PTHR11452:SF75">
    <property type="entry name" value="ALPHA-GALACTOSIDASE MEL1"/>
    <property type="match status" value="1"/>
</dbReference>
<dbReference type="InterPro" id="IPR002241">
    <property type="entry name" value="Glyco_hydro_27"/>
</dbReference>
<dbReference type="GO" id="GO:0005975">
    <property type="term" value="P:carbohydrate metabolic process"/>
    <property type="evidence" value="ECO:0007669"/>
    <property type="project" value="InterPro"/>
</dbReference>
<keyword evidence="3 6" id="KW-0378">Hydrolase</keyword>
<dbReference type="Gene3D" id="2.60.40.1180">
    <property type="entry name" value="Golgi alpha-mannosidase II"/>
    <property type="match status" value="1"/>
</dbReference>
<evidence type="ECO:0000256" key="3">
    <source>
        <dbReference type="ARBA" id="ARBA00022801"/>
    </source>
</evidence>
<dbReference type="InterPro" id="IPR013783">
    <property type="entry name" value="Ig-like_fold"/>
</dbReference>
<gene>
    <name evidence="8" type="ORF">D6B99_09165</name>
</gene>
<dbReference type="Proteomes" id="UP000266118">
    <property type="component" value="Chromosome"/>
</dbReference>
<dbReference type="Gene3D" id="3.20.20.70">
    <property type="entry name" value="Aldolase class I"/>
    <property type="match status" value="1"/>
</dbReference>
<dbReference type="PRINTS" id="PR00740">
    <property type="entry name" value="GLHYDRLASE27"/>
</dbReference>
<proteinExistence type="inferred from homology"/>
<keyword evidence="9" id="KW-1185">Reference proteome</keyword>